<evidence type="ECO:0000259" key="2">
    <source>
        <dbReference type="SMART" id="SM00318"/>
    </source>
</evidence>
<name>A0A0R3N0G9_9BRAD</name>
<organism evidence="3 4">
    <name type="scientific">Bradyrhizobium lablabi</name>
    <dbReference type="NCBI Taxonomy" id="722472"/>
    <lineage>
        <taxon>Bacteria</taxon>
        <taxon>Pseudomonadati</taxon>
        <taxon>Pseudomonadota</taxon>
        <taxon>Alphaproteobacteria</taxon>
        <taxon>Hyphomicrobiales</taxon>
        <taxon>Nitrobacteraceae</taxon>
        <taxon>Bradyrhizobium</taxon>
    </lineage>
</organism>
<dbReference type="SMART" id="SM00318">
    <property type="entry name" value="SNc"/>
    <property type="match status" value="1"/>
</dbReference>
<evidence type="ECO:0000256" key="1">
    <source>
        <dbReference type="SAM" id="Phobius"/>
    </source>
</evidence>
<evidence type="ECO:0000313" key="3">
    <source>
        <dbReference type="EMBL" id="KRR25828.1"/>
    </source>
</evidence>
<dbReference type="SUPFAM" id="SSF50199">
    <property type="entry name" value="Staphylococcal nuclease"/>
    <property type="match status" value="1"/>
</dbReference>
<dbReference type="InterPro" id="IPR035437">
    <property type="entry name" value="SNase_OB-fold_sf"/>
</dbReference>
<keyword evidence="1" id="KW-0812">Transmembrane</keyword>
<protein>
    <recommendedName>
        <fullName evidence="2">TNase-like domain-containing protein</fullName>
    </recommendedName>
</protein>
<dbReference type="Pfam" id="PF00565">
    <property type="entry name" value="SNase"/>
    <property type="match status" value="1"/>
</dbReference>
<gene>
    <name evidence="3" type="ORF">CQ14_28620</name>
</gene>
<keyword evidence="1" id="KW-0472">Membrane</keyword>
<dbReference type="EMBL" id="LLYB01000052">
    <property type="protein sequence ID" value="KRR25828.1"/>
    <property type="molecule type" value="Genomic_DNA"/>
</dbReference>
<comment type="caution">
    <text evidence="3">The sequence shown here is derived from an EMBL/GenBank/DDBJ whole genome shotgun (WGS) entry which is preliminary data.</text>
</comment>
<dbReference type="InterPro" id="IPR016071">
    <property type="entry name" value="Staphylococal_nuclease_OB-fold"/>
</dbReference>
<feature type="transmembrane region" description="Helical" evidence="1">
    <location>
        <begin position="42"/>
        <end position="60"/>
    </location>
</feature>
<feature type="domain" description="TNase-like" evidence="2">
    <location>
        <begin position="76"/>
        <end position="185"/>
    </location>
</feature>
<feature type="transmembrane region" description="Helical" evidence="1">
    <location>
        <begin position="6"/>
        <end position="30"/>
    </location>
</feature>
<dbReference type="AlphaFoldDB" id="A0A0R3N0G9"/>
<proteinExistence type="predicted"/>
<evidence type="ECO:0000313" key="4">
    <source>
        <dbReference type="Proteomes" id="UP000051660"/>
    </source>
</evidence>
<sequence length="194" mass="20707">MDGDVDIYTIIFAALAVFMCLRLLRVLGLRTGSERRPSGGGFLNRLSMIAIVLVAVFYVAREVQRHLANPDAVTPKTTISGPARVVDGDTVVVAGTRVRLKGVDAAELGTPRGENARRVMATLVSGTVTCRLTGEKTDGREVGYCTTADGSDINRAIIAQGAALACPRYDTSYAPFEQKAALAAQPRSSYCVKR</sequence>
<dbReference type="Proteomes" id="UP000051660">
    <property type="component" value="Unassembled WGS sequence"/>
</dbReference>
<dbReference type="Gene3D" id="2.40.50.90">
    <property type="match status" value="1"/>
</dbReference>
<accession>A0A0R3N0G9</accession>
<keyword evidence="1" id="KW-1133">Transmembrane helix</keyword>
<reference evidence="3 4" key="1">
    <citation type="submission" date="2014-03" db="EMBL/GenBank/DDBJ databases">
        <title>Bradyrhizobium valentinum sp. nov., isolated from effective nodules of Lupinus mariae-josephae, a lupine endemic of basic-lime soils in Eastern Spain.</title>
        <authorList>
            <person name="Duran D."/>
            <person name="Rey L."/>
            <person name="Navarro A."/>
            <person name="Busquets A."/>
            <person name="Imperial J."/>
            <person name="Ruiz-Argueso T."/>
        </authorList>
    </citation>
    <scope>NUCLEOTIDE SEQUENCE [LARGE SCALE GENOMIC DNA]</scope>
    <source>
        <strain evidence="3 4">CCBAU 23086</strain>
    </source>
</reference>